<dbReference type="InterPro" id="IPR011989">
    <property type="entry name" value="ARM-like"/>
</dbReference>
<keyword evidence="10" id="KW-1185">Reference proteome</keyword>
<organism evidence="9 10">
    <name type="scientific">Tilletiaria anomala (strain ATCC 24038 / CBS 436.72 / UBC 951)</name>
    <dbReference type="NCBI Taxonomy" id="1037660"/>
    <lineage>
        <taxon>Eukaryota</taxon>
        <taxon>Fungi</taxon>
        <taxon>Dikarya</taxon>
        <taxon>Basidiomycota</taxon>
        <taxon>Ustilaginomycotina</taxon>
        <taxon>Exobasidiomycetes</taxon>
        <taxon>Georgefischeriales</taxon>
        <taxon>Tilletiariaceae</taxon>
        <taxon>Tilletiaria</taxon>
    </lineage>
</organism>
<dbReference type="InterPro" id="IPR000225">
    <property type="entry name" value="Armadillo"/>
</dbReference>
<sequence length="543" mass="59387">MSFRGAPGRQDSYKNKALFKQDELRRRREEAQVEIRRAKREESMAKRRNMDLSTVDTDGETDDEDAVGAALDSQLNEQLPVMIEGVMSTDESAQLDATTKFRKLLSKEKNPPIEKVIACGVVPRFVEFLRSPHSMIQFEAAWALTNIASGTSDHTQVVIESGAVPIFIELLSSQVLDVREQAVWALGNIAGDSPKCRDYVLKQGALPPLIALLSENHKISMLRNATWTLSNFCRGKNPQPSWELVSPALSILTKLIYSMDEEILIDACWAISYLSDGPNEKIQAVIEAGLCRRLVDLLTHHSTAVQTPALRSVGNIVTGDDLQTQVVIASGALVPLLSLLSSHKEGIKKEACWTISNITAGSTHQIQAIIDANIIPPLIEILKSADYKTRKEACWAISNATSGGLQQPSQIRYLVSQGCIKPLCDLLGMMDNKIIQVALDGLENILKIGEQEKSAAGPGAVNQYAMHIEECGGMVAIHNLQHHENLEIYKKCFFIMDTYFPDEDDAAEAATMPPAVNESGTFAFKSDLAAPSGGFNFGPAANG</sequence>
<dbReference type="Pfam" id="PF00514">
    <property type="entry name" value="Arm"/>
    <property type="match status" value="8"/>
</dbReference>
<dbReference type="OMA" id="EMIQMLY"/>
<dbReference type="InterPro" id="IPR002652">
    <property type="entry name" value="Importin-a_IBB"/>
</dbReference>
<dbReference type="HOGENOM" id="CLU_018084_6_0_1"/>
<keyword evidence="2 6" id="KW-0813">Transport</keyword>
<dbReference type="InterPro" id="IPR024931">
    <property type="entry name" value="Importin_alpha"/>
</dbReference>
<feature type="repeat" description="ARM" evidence="5">
    <location>
        <begin position="120"/>
        <end position="162"/>
    </location>
</feature>
<evidence type="ECO:0000313" key="10">
    <source>
        <dbReference type="Proteomes" id="UP000027361"/>
    </source>
</evidence>
<reference evidence="9 10" key="1">
    <citation type="submission" date="2014-05" db="EMBL/GenBank/DDBJ databases">
        <title>Draft genome sequence of a rare smut relative, Tilletiaria anomala UBC 951.</title>
        <authorList>
            <consortium name="DOE Joint Genome Institute"/>
            <person name="Toome M."/>
            <person name="Kuo A."/>
            <person name="Henrissat B."/>
            <person name="Lipzen A."/>
            <person name="Tritt A."/>
            <person name="Yoshinaga Y."/>
            <person name="Zane M."/>
            <person name="Barry K."/>
            <person name="Grigoriev I.V."/>
            <person name="Spatafora J.W."/>
            <person name="Aimea M.C."/>
        </authorList>
    </citation>
    <scope>NUCLEOTIDE SEQUENCE [LARGE SCALE GENOMIC DNA]</scope>
    <source>
        <strain evidence="9 10">UBC 951</strain>
    </source>
</reference>
<dbReference type="InterPro" id="IPR036975">
    <property type="entry name" value="Importin-a_IBB_sf"/>
</dbReference>
<evidence type="ECO:0000256" key="2">
    <source>
        <dbReference type="ARBA" id="ARBA00022448"/>
    </source>
</evidence>
<dbReference type="OrthoDB" id="29145at2759"/>
<feature type="repeat" description="ARM" evidence="5">
    <location>
        <begin position="204"/>
        <end position="232"/>
    </location>
</feature>
<dbReference type="GO" id="GO:0061608">
    <property type="term" value="F:nuclear import signal receptor activity"/>
    <property type="evidence" value="ECO:0007669"/>
    <property type="project" value="InterPro"/>
</dbReference>
<dbReference type="AlphaFoldDB" id="A0A066VIC4"/>
<evidence type="ECO:0000256" key="4">
    <source>
        <dbReference type="ARBA" id="ARBA00022927"/>
    </source>
</evidence>
<accession>A0A066VIC4</accession>
<dbReference type="PANTHER" id="PTHR23316">
    <property type="entry name" value="IMPORTIN ALPHA"/>
    <property type="match status" value="1"/>
</dbReference>
<dbReference type="Gene3D" id="1.25.10.10">
    <property type="entry name" value="Leucine-rich Repeat Variant"/>
    <property type="match status" value="1"/>
</dbReference>
<dbReference type="InParanoid" id="A0A066VIC4"/>
<dbReference type="RefSeq" id="XP_013240680.1">
    <property type="nucleotide sequence ID" value="XM_013385226.1"/>
</dbReference>
<dbReference type="FunCoup" id="A0A066VIC4">
    <property type="interactions" value="441"/>
</dbReference>
<proteinExistence type="inferred from homology"/>
<comment type="caution">
    <text evidence="9">The sequence shown here is derived from an EMBL/GenBank/DDBJ whole genome shotgun (WGS) entry which is preliminary data.</text>
</comment>
<keyword evidence="4" id="KW-0653">Protein transport</keyword>
<evidence type="ECO:0000313" key="9">
    <source>
        <dbReference type="EMBL" id="KDN38320.1"/>
    </source>
</evidence>
<name>A0A066VIC4_TILAU</name>
<dbReference type="Gene3D" id="1.20.5.690">
    <property type="entry name" value="Importin-alpha, importin-beta-binding domain"/>
    <property type="match status" value="1"/>
</dbReference>
<dbReference type="GO" id="GO:0005737">
    <property type="term" value="C:cytoplasm"/>
    <property type="evidence" value="ECO:0007669"/>
    <property type="project" value="InterPro"/>
</dbReference>
<dbReference type="PROSITE" id="PS50176">
    <property type="entry name" value="ARM_REPEAT"/>
    <property type="match status" value="3"/>
</dbReference>
<protein>
    <submittedName>
        <fullName evidence="9">Putative SRP1-importin alpha</fullName>
    </submittedName>
</protein>
<dbReference type="GO" id="GO:0005634">
    <property type="term" value="C:nucleus"/>
    <property type="evidence" value="ECO:0007669"/>
    <property type="project" value="UniProtKB-ARBA"/>
</dbReference>
<dbReference type="EMBL" id="JMSN01000120">
    <property type="protein sequence ID" value="KDN38320.1"/>
    <property type="molecule type" value="Genomic_DNA"/>
</dbReference>
<comment type="similarity">
    <text evidence="1">Belongs to the importin alpha family.</text>
</comment>
<feature type="compositionally biased region" description="Basic and acidic residues" evidence="7">
    <location>
        <begin position="11"/>
        <end position="25"/>
    </location>
</feature>
<dbReference type="PIRSF" id="PIRSF005673">
    <property type="entry name" value="Importin_alpha"/>
    <property type="match status" value="1"/>
</dbReference>
<dbReference type="FunFam" id="1.25.10.10:FF:000021">
    <property type="entry name" value="Importin subunit alpha"/>
    <property type="match status" value="1"/>
</dbReference>
<dbReference type="SMART" id="SM00185">
    <property type="entry name" value="ARM"/>
    <property type="match status" value="8"/>
</dbReference>
<dbReference type="STRING" id="1037660.A0A066VIC4"/>
<dbReference type="InterPro" id="IPR032413">
    <property type="entry name" value="Arm_3"/>
</dbReference>
<keyword evidence="3" id="KW-0677">Repeat</keyword>
<evidence type="ECO:0000256" key="3">
    <source>
        <dbReference type="ARBA" id="ARBA00022737"/>
    </source>
</evidence>
<dbReference type="InterPro" id="IPR016024">
    <property type="entry name" value="ARM-type_fold"/>
</dbReference>
<dbReference type="SUPFAM" id="SSF48371">
    <property type="entry name" value="ARM repeat"/>
    <property type="match status" value="1"/>
</dbReference>
<feature type="non-terminal residue" evidence="9">
    <location>
        <position position="543"/>
    </location>
</feature>
<dbReference type="PROSITE" id="PS51214">
    <property type="entry name" value="IBB"/>
    <property type="match status" value="1"/>
</dbReference>
<dbReference type="Proteomes" id="UP000027361">
    <property type="component" value="Unassembled WGS sequence"/>
</dbReference>
<evidence type="ECO:0000256" key="5">
    <source>
        <dbReference type="PROSITE-ProRule" id="PRU00259"/>
    </source>
</evidence>
<evidence type="ECO:0000256" key="1">
    <source>
        <dbReference type="ARBA" id="ARBA00010394"/>
    </source>
</evidence>
<gene>
    <name evidence="9" type="ORF">K437DRAFT_208022</name>
</gene>
<feature type="domain" description="IBB" evidence="8">
    <location>
        <begin position="1"/>
        <end position="57"/>
    </location>
</feature>
<dbReference type="Pfam" id="PF01749">
    <property type="entry name" value="IBB"/>
    <property type="match status" value="1"/>
</dbReference>
<dbReference type="Pfam" id="PF16186">
    <property type="entry name" value="Arm_3"/>
    <property type="match status" value="1"/>
</dbReference>
<dbReference type="GO" id="GO:0006606">
    <property type="term" value="P:protein import into nucleus"/>
    <property type="evidence" value="ECO:0007669"/>
    <property type="project" value="InterPro"/>
</dbReference>
<evidence type="ECO:0000256" key="7">
    <source>
        <dbReference type="SAM" id="MobiDB-lite"/>
    </source>
</evidence>
<dbReference type="GeneID" id="25262053"/>
<evidence type="ECO:0000256" key="6">
    <source>
        <dbReference type="PROSITE-ProRule" id="PRU00561"/>
    </source>
</evidence>
<evidence type="ECO:0000259" key="8">
    <source>
        <dbReference type="PROSITE" id="PS51214"/>
    </source>
</evidence>
<feature type="region of interest" description="Disordered" evidence="7">
    <location>
        <begin position="1"/>
        <end position="25"/>
    </location>
</feature>
<feature type="repeat" description="ARM" evidence="5">
    <location>
        <begin position="162"/>
        <end position="190"/>
    </location>
</feature>